<dbReference type="GO" id="GO:0008237">
    <property type="term" value="F:metallopeptidase activity"/>
    <property type="evidence" value="ECO:0007669"/>
    <property type="project" value="UniProtKB-KW"/>
</dbReference>
<gene>
    <name evidence="11" type="ORF">SAMN02745220_05200</name>
</gene>
<evidence type="ECO:0000256" key="10">
    <source>
        <dbReference type="PIRNR" id="PIRNR026671"/>
    </source>
</evidence>
<sequence length="253" mass="28796">MQENMESKPIPSKREATWERVHSIPIIDCGEIITPLSLVPEHILVRSYYFELGIVGSLPECHARKSVLDKLLQASLLLPNHLRFVVLDAWRSQQLQKVLFKQCKSALANIYSDASEEEILAKTQQYVAIPSQDALAPSPHSTGGAIDLTIATRDGVPLFFGSPFDDPSEISNTNYFEDKLEKGELLSEREEIALKNRRILYNTMKQLGFVNYSCEWWHFEYGTQRWAIETGKEFAIYGPTAVSLNPFHDIENH</sequence>
<comment type="function">
    <text evidence="9 10">Catalyzes hydrolysis of the D-alanyl-D-alanine dipeptide.</text>
</comment>
<keyword evidence="8 10" id="KW-0961">Cell wall biogenesis/degradation</keyword>
<dbReference type="GO" id="GO:0006508">
    <property type="term" value="P:proteolysis"/>
    <property type="evidence" value="ECO:0007669"/>
    <property type="project" value="UniProtKB-KW"/>
</dbReference>
<name>A0A1M7YLX7_9BACT</name>
<dbReference type="PANTHER" id="PTHR43126:SF2">
    <property type="entry name" value="D-ALANYL-D-ALANINE DIPEPTIDASE"/>
    <property type="match status" value="1"/>
</dbReference>
<evidence type="ECO:0000313" key="11">
    <source>
        <dbReference type="EMBL" id="SHO53556.1"/>
    </source>
</evidence>
<keyword evidence="2 9" id="KW-0645">Protease</keyword>
<feature type="active site" description="Proton donor/acceptor" evidence="9">
    <location>
        <position position="215"/>
    </location>
</feature>
<dbReference type="Proteomes" id="UP000184603">
    <property type="component" value="Unassembled WGS sequence"/>
</dbReference>
<feature type="binding site" evidence="9">
    <location>
        <position position="147"/>
    </location>
    <ligand>
        <name>Zn(2+)</name>
        <dbReference type="ChEBI" id="CHEBI:29105"/>
        <note>catalytic</note>
    </ligand>
</feature>
<evidence type="ECO:0000256" key="9">
    <source>
        <dbReference type="HAMAP-Rule" id="MF_01924"/>
    </source>
</evidence>
<keyword evidence="7 9" id="KW-0482">Metalloprotease</keyword>
<dbReference type="HAMAP" id="MF_01924">
    <property type="entry name" value="A_A_dipeptidase"/>
    <property type="match status" value="1"/>
</dbReference>
<dbReference type="SUPFAM" id="SSF55166">
    <property type="entry name" value="Hedgehog/DD-peptidase"/>
    <property type="match status" value="1"/>
</dbReference>
<keyword evidence="6 9" id="KW-0224">Dipeptidase</keyword>
<evidence type="ECO:0000256" key="6">
    <source>
        <dbReference type="ARBA" id="ARBA00022997"/>
    </source>
</evidence>
<dbReference type="GO" id="GO:0008270">
    <property type="term" value="F:zinc ion binding"/>
    <property type="evidence" value="ECO:0007669"/>
    <property type="project" value="UniProtKB-UniRule"/>
</dbReference>
<evidence type="ECO:0000256" key="3">
    <source>
        <dbReference type="ARBA" id="ARBA00022723"/>
    </source>
</evidence>
<feature type="binding site" evidence="9">
    <location>
        <position position="140"/>
    </location>
    <ligand>
        <name>Zn(2+)</name>
        <dbReference type="ChEBI" id="CHEBI:29105"/>
        <note>catalytic</note>
    </ligand>
</feature>
<dbReference type="PIRSF" id="PIRSF026671">
    <property type="entry name" value="AA_dipeptidase"/>
    <property type="match status" value="1"/>
</dbReference>
<keyword evidence="12" id="KW-1185">Reference proteome</keyword>
<evidence type="ECO:0000256" key="4">
    <source>
        <dbReference type="ARBA" id="ARBA00022801"/>
    </source>
</evidence>
<dbReference type="PANTHER" id="PTHR43126">
    <property type="entry name" value="D-ALANYL-D-ALANINE DIPEPTIDASE"/>
    <property type="match status" value="1"/>
</dbReference>
<comment type="cofactor">
    <cofactor evidence="9">
        <name>Zn(2+)</name>
        <dbReference type="ChEBI" id="CHEBI:29105"/>
    </cofactor>
    <text evidence="9">Binds 1 zinc ion per subunit.</text>
</comment>
<accession>A0A1M7YLX7</accession>
<dbReference type="EC" id="3.4.13.22" evidence="9 10"/>
<evidence type="ECO:0000256" key="7">
    <source>
        <dbReference type="ARBA" id="ARBA00023049"/>
    </source>
</evidence>
<keyword evidence="3 9" id="KW-0479">Metal-binding</keyword>
<proteinExistence type="inferred from homology"/>
<evidence type="ECO:0000256" key="8">
    <source>
        <dbReference type="ARBA" id="ARBA00023316"/>
    </source>
</evidence>
<dbReference type="EMBL" id="FRFE01000062">
    <property type="protein sequence ID" value="SHO53556.1"/>
    <property type="molecule type" value="Genomic_DNA"/>
</dbReference>
<dbReference type="STRING" id="1121416.SAMN02745220_05200"/>
<feature type="binding site" evidence="9">
    <location>
        <position position="218"/>
    </location>
    <ligand>
        <name>Zn(2+)</name>
        <dbReference type="ChEBI" id="CHEBI:29105"/>
        <note>catalytic</note>
    </ligand>
</feature>
<dbReference type="Gene3D" id="3.30.1380.10">
    <property type="match status" value="1"/>
</dbReference>
<dbReference type="CDD" id="cd14843">
    <property type="entry name" value="D-Ala-D-Ala_dipeptidase_like"/>
    <property type="match status" value="1"/>
</dbReference>
<dbReference type="GO" id="GO:0071555">
    <property type="term" value="P:cell wall organization"/>
    <property type="evidence" value="ECO:0007669"/>
    <property type="project" value="UniProtKB-KW"/>
</dbReference>
<evidence type="ECO:0000256" key="1">
    <source>
        <dbReference type="ARBA" id="ARBA00001362"/>
    </source>
</evidence>
<reference evidence="11 12" key="1">
    <citation type="submission" date="2016-12" db="EMBL/GenBank/DDBJ databases">
        <authorList>
            <person name="Song W.-J."/>
            <person name="Kurnit D.M."/>
        </authorList>
    </citation>
    <scope>NUCLEOTIDE SEQUENCE [LARGE SCALE GENOMIC DNA]</scope>
    <source>
        <strain evidence="11 12">DSM 18488</strain>
    </source>
</reference>
<dbReference type="AlphaFoldDB" id="A0A1M7YLX7"/>
<keyword evidence="5 9" id="KW-0862">Zinc</keyword>
<protein>
    <recommendedName>
        <fullName evidence="9 10">D-alanyl-D-alanine dipeptidase</fullName>
        <shortName evidence="9 10">D-Ala-D-Ala dipeptidase</shortName>
        <ecNumber evidence="9 10">3.4.13.22</ecNumber>
    </recommendedName>
</protein>
<dbReference type="InterPro" id="IPR009045">
    <property type="entry name" value="Zn_M74/Hedgehog-like"/>
</dbReference>
<dbReference type="Pfam" id="PF01427">
    <property type="entry name" value="Peptidase_M15"/>
    <property type="match status" value="1"/>
</dbReference>
<keyword evidence="4 9" id="KW-0378">Hydrolase</keyword>
<evidence type="ECO:0000256" key="2">
    <source>
        <dbReference type="ARBA" id="ARBA00022670"/>
    </source>
</evidence>
<evidence type="ECO:0000313" key="12">
    <source>
        <dbReference type="Proteomes" id="UP000184603"/>
    </source>
</evidence>
<dbReference type="RefSeq" id="WP_200802499.1">
    <property type="nucleotide sequence ID" value="NZ_FRFE01000062.1"/>
</dbReference>
<comment type="similarity">
    <text evidence="9 10">Belongs to the peptidase M15D family.</text>
</comment>
<dbReference type="GO" id="GO:0160237">
    <property type="term" value="F:D-Ala-D-Ala dipeptidase activity"/>
    <property type="evidence" value="ECO:0007669"/>
    <property type="project" value="UniProtKB-EC"/>
</dbReference>
<dbReference type="InterPro" id="IPR000755">
    <property type="entry name" value="A_A_dipeptidase"/>
</dbReference>
<evidence type="ECO:0000256" key="5">
    <source>
        <dbReference type="ARBA" id="ARBA00022833"/>
    </source>
</evidence>
<feature type="site" description="Transition state stabilizer" evidence="9">
    <location>
        <position position="91"/>
    </location>
</feature>
<comment type="catalytic activity">
    <reaction evidence="1 9 10">
        <text>D-alanyl-D-alanine + H2O = 2 D-alanine</text>
        <dbReference type="Rhea" id="RHEA:20661"/>
        <dbReference type="ChEBI" id="CHEBI:15377"/>
        <dbReference type="ChEBI" id="CHEBI:57416"/>
        <dbReference type="ChEBI" id="CHEBI:57822"/>
        <dbReference type="EC" id="3.4.13.22"/>
    </reaction>
</comment>
<organism evidence="11 12">
    <name type="scientific">Desulfopila aestuarii DSM 18488</name>
    <dbReference type="NCBI Taxonomy" id="1121416"/>
    <lineage>
        <taxon>Bacteria</taxon>
        <taxon>Pseudomonadati</taxon>
        <taxon>Thermodesulfobacteriota</taxon>
        <taxon>Desulfobulbia</taxon>
        <taxon>Desulfobulbales</taxon>
        <taxon>Desulfocapsaceae</taxon>
        <taxon>Desulfopila</taxon>
    </lineage>
</organism>